<keyword evidence="3 5" id="KW-0560">Oxidoreductase</keyword>
<evidence type="ECO:0000256" key="4">
    <source>
        <dbReference type="PIRSR" id="PIRSR601613-1"/>
    </source>
</evidence>
<dbReference type="SUPFAM" id="SSF51905">
    <property type="entry name" value="FAD/NAD(P)-binding domain"/>
    <property type="match status" value="1"/>
</dbReference>
<evidence type="ECO:0000256" key="1">
    <source>
        <dbReference type="ARBA" id="ARBA00001974"/>
    </source>
</evidence>
<dbReference type="Gene3D" id="3.90.660.10">
    <property type="match status" value="2"/>
</dbReference>
<accession>A0A9P5P1W9</accession>
<reference evidence="7" key="1">
    <citation type="submission" date="2020-11" db="EMBL/GenBank/DDBJ databases">
        <authorList>
            <consortium name="DOE Joint Genome Institute"/>
            <person name="Ahrendt S."/>
            <person name="Riley R."/>
            <person name="Andreopoulos W."/>
            <person name="Labutti K."/>
            <person name="Pangilinan J."/>
            <person name="Ruiz-Duenas F.J."/>
            <person name="Barrasa J.M."/>
            <person name="Sanchez-Garcia M."/>
            <person name="Camarero S."/>
            <person name="Miyauchi S."/>
            <person name="Serrano A."/>
            <person name="Linde D."/>
            <person name="Babiker R."/>
            <person name="Drula E."/>
            <person name="Ayuso-Fernandez I."/>
            <person name="Pacheco R."/>
            <person name="Padilla G."/>
            <person name="Ferreira P."/>
            <person name="Barriuso J."/>
            <person name="Kellner H."/>
            <person name="Castanera R."/>
            <person name="Alfaro M."/>
            <person name="Ramirez L."/>
            <person name="Pisabarro A.G."/>
            <person name="Kuo A."/>
            <person name="Tritt A."/>
            <person name="Lipzen A."/>
            <person name="He G."/>
            <person name="Yan M."/>
            <person name="Ng V."/>
            <person name="Cullen D."/>
            <person name="Martin F."/>
            <person name="Rosso M.-N."/>
            <person name="Henrissat B."/>
            <person name="Hibbett D."/>
            <person name="Martinez A.T."/>
            <person name="Grigoriev I.V."/>
        </authorList>
    </citation>
    <scope>NUCLEOTIDE SEQUENCE</scope>
    <source>
        <strain evidence="7">AH 40177</strain>
    </source>
</reference>
<dbReference type="EMBL" id="JADNRY010000569">
    <property type="protein sequence ID" value="KAF9039571.1"/>
    <property type="molecule type" value="Genomic_DNA"/>
</dbReference>
<dbReference type="PANTHER" id="PTHR10742">
    <property type="entry name" value="FLAVIN MONOAMINE OXIDASE"/>
    <property type="match status" value="1"/>
</dbReference>
<dbReference type="InterPro" id="IPR036188">
    <property type="entry name" value="FAD/NAD-bd_sf"/>
</dbReference>
<feature type="binding site" evidence="4">
    <location>
        <position position="223"/>
    </location>
    <ligand>
        <name>FAD</name>
        <dbReference type="ChEBI" id="CHEBI:57692"/>
    </ligand>
</feature>
<keyword evidence="8" id="KW-1185">Reference proteome</keyword>
<evidence type="ECO:0000313" key="7">
    <source>
        <dbReference type="EMBL" id="KAF9039571.1"/>
    </source>
</evidence>
<gene>
    <name evidence="7" type="ORF">BDP27DRAFT_1276859</name>
</gene>
<dbReference type="Gene3D" id="3.50.50.60">
    <property type="entry name" value="FAD/NAD(P)-binding domain"/>
    <property type="match status" value="2"/>
</dbReference>
<dbReference type="EC" id="1.4.3.-" evidence="5"/>
<dbReference type="InterPro" id="IPR001613">
    <property type="entry name" value="Flavin_amine_oxidase"/>
</dbReference>
<dbReference type="Pfam" id="PF01593">
    <property type="entry name" value="Amino_oxidase"/>
    <property type="match status" value="1"/>
</dbReference>
<comment type="caution">
    <text evidence="7">The sequence shown here is derived from an EMBL/GenBank/DDBJ whole genome shotgun (WGS) entry which is preliminary data.</text>
</comment>
<feature type="binding site" evidence="4">
    <location>
        <position position="17"/>
    </location>
    <ligand>
        <name>FAD</name>
        <dbReference type="ChEBI" id="CHEBI:57692"/>
    </ligand>
</feature>
<evidence type="ECO:0000256" key="2">
    <source>
        <dbReference type="ARBA" id="ARBA00005995"/>
    </source>
</evidence>
<comment type="cofactor">
    <cofactor evidence="1 5">
        <name>FAD</name>
        <dbReference type="ChEBI" id="CHEBI:57692"/>
    </cofactor>
</comment>
<dbReference type="GO" id="GO:0003682">
    <property type="term" value="F:chromatin binding"/>
    <property type="evidence" value="ECO:0007669"/>
    <property type="project" value="TreeGrafter"/>
</dbReference>
<dbReference type="InterPro" id="IPR050281">
    <property type="entry name" value="Flavin_monoamine_oxidase"/>
</dbReference>
<keyword evidence="5" id="KW-0285">Flavoprotein</keyword>
<evidence type="ECO:0000313" key="8">
    <source>
        <dbReference type="Proteomes" id="UP000772434"/>
    </source>
</evidence>
<evidence type="ECO:0000256" key="3">
    <source>
        <dbReference type="ARBA" id="ARBA00023002"/>
    </source>
</evidence>
<proteinExistence type="inferred from homology"/>
<comment type="similarity">
    <text evidence="2 5">Belongs to the flavin monoamine oxidase family.</text>
</comment>
<evidence type="ECO:0000259" key="6">
    <source>
        <dbReference type="Pfam" id="PF01593"/>
    </source>
</evidence>
<feature type="domain" description="Amine oxidase" evidence="6">
    <location>
        <begin position="16"/>
        <end position="437"/>
    </location>
</feature>
<name>A0A9P5P1W9_9AGAR</name>
<keyword evidence="5" id="KW-0274">FAD</keyword>
<sequence>MSTTKNTDVFIIGAGLSGLSAAYNLSKAGKSVLVLEARDRIGGRAWTDSSFGLPVELGCMAIHGYKEGNPVLGYAKAFGLETKLLPASPGTLASADGPLEPALSAKLRVNLNAARANMNKIISHSSASDTSSAADILLAPSSPLYTGLSDSEKPKATALARSLEIGWGIFLEDTAAHWSAWASGVAFAGSDGVIIGGYVKLADSLRSSAEQTGNASFMLHSRVSKIIQTDDGIKGVQIQTSDGQTYFGRAALSTIPLGVLKTLPKDFFTPPLPARKTSAISRTAVGVLEKLGLLYDSLWWDPPAGPFSVLHESGVILVIPISSSPPCLHILVPHGLAGKPATEIHDIVARAITTGSPNPVPQPIKIISSRWKDDELSYGATSSPITVGEGRSPLDFAELARPLWGGLLGFSGEATELDHRGSVPGAILSGEREARRIGALLDAV</sequence>
<dbReference type="Proteomes" id="UP000772434">
    <property type="component" value="Unassembled WGS sequence"/>
</dbReference>
<feature type="binding site" evidence="4">
    <location>
        <begin position="36"/>
        <end position="37"/>
    </location>
    <ligand>
        <name>FAD</name>
        <dbReference type="ChEBI" id="CHEBI:57692"/>
    </ligand>
</feature>
<evidence type="ECO:0000256" key="5">
    <source>
        <dbReference type="RuleBase" id="RU362067"/>
    </source>
</evidence>
<dbReference type="AlphaFoldDB" id="A0A9P5P1W9"/>
<dbReference type="SUPFAM" id="SSF54373">
    <property type="entry name" value="FAD-linked reductases, C-terminal domain"/>
    <property type="match status" value="1"/>
</dbReference>
<dbReference type="PANTHER" id="PTHR10742:SF386">
    <property type="entry name" value="LYSINE-SPECIFIC HISTONE DEMETHYLASE 1A"/>
    <property type="match status" value="1"/>
</dbReference>
<dbReference type="GO" id="GO:0016491">
    <property type="term" value="F:oxidoreductase activity"/>
    <property type="evidence" value="ECO:0007669"/>
    <property type="project" value="UniProtKB-KW"/>
</dbReference>
<dbReference type="InterPro" id="IPR002937">
    <property type="entry name" value="Amino_oxidase"/>
</dbReference>
<protein>
    <recommendedName>
        <fullName evidence="5">Amine oxidase</fullName>
        <ecNumber evidence="5">1.4.3.-</ecNumber>
    </recommendedName>
</protein>
<dbReference type="GO" id="GO:0050660">
    <property type="term" value="F:flavin adenine dinucleotide binding"/>
    <property type="evidence" value="ECO:0007669"/>
    <property type="project" value="TreeGrafter"/>
</dbReference>
<dbReference type="OrthoDB" id="5046242at2759"/>
<organism evidence="7 8">
    <name type="scientific">Rhodocollybia butyracea</name>
    <dbReference type="NCBI Taxonomy" id="206335"/>
    <lineage>
        <taxon>Eukaryota</taxon>
        <taxon>Fungi</taxon>
        <taxon>Dikarya</taxon>
        <taxon>Basidiomycota</taxon>
        <taxon>Agaricomycotina</taxon>
        <taxon>Agaricomycetes</taxon>
        <taxon>Agaricomycetidae</taxon>
        <taxon>Agaricales</taxon>
        <taxon>Marasmiineae</taxon>
        <taxon>Omphalotaceae</taxon>
        <taxon>Rhodocollybia</taxon>
    </lineage>
</organism>
<dbReference type="PRINTS" id="PR00757">
    <property type="entry name" value="AMINEOXDASEF"/>
</dbReference>
<dbReference type="GO" id="GO:0006338">
    <property type="term" value="P:chromatin remodeling"/>
    <property type="evidence" value="ECO:0007669"/>
    <property type="project" value="TreeGrafter"/>
</dbReference>